<accession>A0A835XZR8</accession>
<proteinExistence type="predicted"/>
<gene>
    <name evidence="1" type="ORF">HYH03_012903</name>
</gene>
<reference evidence="1" key="1">
    <citation type="journal article" date="2020" name="bioRxiv">
        <title>Comparative genomics of Chlamydomonas.</title>
        <authorList>
            <person name="Craig R.J."/>
            <person name="Hasan A.R."/>
            <person name="Ness R.W."/>
            <person name="Keightley P.D."/>
        </authorList>
    </citation>
    <scope>NUCLEOTIDE SEQUENCE</scope>
    <source>
        <strain evidence="1">CCAP 11/70</strain>
    </source>
</reference>
<organism evidence="1 2">
    <name type="scientific">Edaphochlamys debaryana</name>
    <dbReference type="NCBI Taxonomy" id="47281"/>
    <lineage>
        <taxon>Eukaryota</taxon>
        <taxon>Viridiplantae</taxon>
        <taxon>Chlorophyta</taxon>
        <taxon>core chlorophytes</taxon>
        <taxon>Chlorophyceae</taxon>
        <taxon>CS clade</taxon>
        <taxon>Chlamydomonadales</taxon>
        <taxon>Chlamydomonadales incertae sedis</taxon>
        <taxon>Edaphochlamys</taxon>
    </lineage>
</organism>
<comment type="caution">
    <text evidence="1">The sequence shown here is derived from an EMBL/GenBank/DDBJ whole genome shotgun (WGS) entry which is preliminary data.</text>
</comment>
<name>A0A835XZR8_9CHLO</name>
<dbReference type="AlphaFoldDB" id="A0A835XZR8"/>
<evidence type="ECO:0000313" key="2">
    <source>
        <dbReference type="Proteomes" id="UP000612055"/>
    </source>
</evidence>
<keyword evidence="2" id="KW-1185">Reference proteome</keyword>
<protein>
    <submittedName>
        <fullName evidence="1">Uncharacterized protein</fullName>
    </submittedName>
</protein>
<dbReference type="EMBL" id="JAEHOE010000082">
    <property type="protein sequence ID" value="KAG2488584.1"/>
    <property type="molecule type" value="Genomic_DNA"/>
</dbReference>
<dbReference type="Proteomes" id="UP000612055">
    <property type="component" value="Unassembled WGS sequence"/>
</dbReference>
<evidence type="ECO:0000313" key="1">
    <source>
        <dbReference type="EMBL" id="KAG2488584.1"/>
    </source>
</evidence>
<sequence length="311" mass="34190">MVSVVVFRSTRFPNVTKRWAYRAALADTAIGALVQEAFNRARGESGLSGLPTEVELQLDFKEDELSAVLHVLETGTVEGAPLPPTATCAWLRTALDKYGVKGDVTARLLNPAALGNAPITKDGIRLYNEALAANVAQRIRDQLTLDLTALGDFALFLVTTSPELAPAHQDRPMAVQAAWDDAIRAGYDDWEESEQDIEPRLKRLRRRREQLQEPPSDSVGDLCVYRMPGRAPIQTAESREAWEDEGGSGEFFTARPWLCWAVNCHGAEVQVDVLAGCISSHLAEAVAAELNRDRQAAYLADVIKLPLYRPP</sequence>